<dbReference type="Proteomes" id="UP000516260">
    <property type="component" value="Chromosome 12"/>
</dbReference>
<dbReference type="GO" id="GO:0009117">
    <property type="term" value="P:nucleotide metabolic process"/>
    <property type="evidence" value="ECO:0007669"/>
    <property type="project" value="InterPro"/>
</dbReference>
<proteinExistence type="predicted"/>
<dbReference type="InterPro" id="IPR010394">
    <property type="entry name" value="5-nucleotidase"/>
</dbReference>
<evidence type="ECO:0000313" key="2">
    <source>
        <dbReference type="Proteomes" id="UP000516260"/>
    </source>
</evidence>
<dbReference type="EMBL" id="SWLE01000004">
    <property type="protein sequence ID" value="TNN00425.1"/>
    <property type="molecule type" value="Genomic_DNA"/>
</dbReference>
<sequence>MVFTIPNTDVPQKDADRAAVVAVTSRAVFELDESDDVCRLGVAHPLLQALQRVNECLLEKNPNESLLFDVILMISDSHNNNSRGPASLAVPGITVMGRQLKSQSGLQVSKFCFCSEDNLVEGLLQNQVHLFLTTDINEVQRVSHKGVLSGLLDQEQTFCPSDQLRVMICGDAILQPNSRQQYLQKLHIVPLQSFLAHIGEMRQRFDFFNAPLAIVLVTPHGGRDSCSSALKRLRSHGVNVDEAYCLAGAPRGPIMSVLRPHFLLNDGVDSLEEL</sequence>
<accession>A0A4Z2C864</accession>
<organism evidence="1 2">
    <name type="scientific">Takifugu bimaculatus</name>
    <dbReference type="NCBI Taxonomy" id="433685"/>
    <lineage>
        <taxon>Eukaryota</taxon>
        <taxon>Metazoa</taxon>
        <taxon>Chordata</taxon>
        <taxon>Craniata</taxon>
        <taxon>Vertebrata</taxon>
        <taxon>Euteleostomi</taxon>
        <taxon>Actinopterygii</taxon>
        <taxon>Neopterygii</taxon>
        <taxon>Teleostei</taxon>
        <taxon>Neoteleostei</taxon>
        <taxon>Acanthomorphata</taxon>
        <taxon>Eupercaria</taxon>
        <taxon>Tetraodontiformes</taxon>
        <taxon>Tetradontoidea</taxon>
        <taxon>Tetraodontidae</taxon>
        <taxon>Takifugu</taxon>
    </lineage>
</organism>
<dbReference type="AlphaFoldDB" id="A0A4Z2C864"/>
<dbReference type="PANTHER" id="PTHR31367">
    <property type="entry name" value="CYTOSOLIC 5'-NUCLEOTIDASE 1 FAMILY MEMBER"/>
    <property type="match status" value="1"/>
</dbReference>
<protein>
    <submittedName>
        <fullName evidence="1">Uncharacterized protein</fullName>
    </submittedName>
</protein>
<dbReference type="PANTHER" id="PTHR31367:SF3">
    <property type="entry name" value="CYTOSOLIC 5'-NUCLEOTIDASE 1A"/>
    <property type="match status" value="1"/>
</dbReference>
<dbReference type="GO" id="GO:0000166">
    <property type="term" value="F:nucleotide binding"/>
    <property type="evidence" value="ECO:0007669"/>
    <property type="project" value="InterPro"/>
</dbReference>
<name>A0A4Z2C864_9TELE</name>
<dbReference type="GO" id="GO:0046085">
    <property type="term" value="P:adenosine metabolic process"/>
    <property type="evidence" value="ECO:0007669"/>
    <property type="project" value="TreeGrafter"/>
</dbReference>
<gene>
    <name evidence="1" type="ORF">fugu_011671</name>
</gene>
<dbReference type="GO" id="GO:0008253">
    <property type="term" value="F:5'-nucleotidase activity"/>
    <property type="evidence" value="ECO:0007669"/>
    <property type="project" value="InterPro"/>
</dbReference>
<evidence type="ECO:0000313" key="1">
    <source>
        <dbReference type="EMBL" id="TNN00425.1"/>
    </source>
</evidence>
<dbReference type="GO" id="GO:0000287">
    <property type="term" value="F:magnesium ion binding"/>
    <property type="evidence" value="ECO:0007669"/>
    <property type="project" value="InterPro"/>
</dbReference>
<dbReference type="Pfam" id="PF06189">
    <property type="entry name" value="5-nucleotidase"/>
    <property type="match status" value="1"/>
</dbReference>
<keyword evidence="2" id="KW-1185">Reference proteome</keyword>
<comment type="caution">
    <text evidence="1">The sequence shown here is derived from an EMBL/GenBank/DDBJ whole genome shotgun (WGS) entry which is preliminary data.</text>
</comment>
<dbReference type="GO" id="GO:0005829">
    <property type="term" value="C:cytosol"/>
    <property type="evidence" value="ECO:0007669"/>
    <property type="project" value="TreeGrafter"/>
</dbReference>
<reference evidence="1 2" key="1">
    <citation type="submission" date="2019-04" db="EMBL/GenBank/DDBJ databases">
        <title>The sequence and de novo assembly of Takifugu bimaculatus genome using PacBio and Hi-C technologies.</title>
        <authorList>
            <person name="Xu P."/>
            <person name="Liu B."/>
            <person name="Zhou Z."/>
        </authorList>
    </citation>
    <scope>NUCLEOTIDE SEQUENCE [LARGE SCALE GENOMIC DNA]</scope>
    <source>
        <strain evidence="1">TB-2018</strain>
        <tissue evidence="1">Muscle</tissue>
    </source>
</reference>